<protein>
    <submittedName>
        <fullName evidence="1">P0 protein</fullName>
    </submittedName>
</protein>
<gene>
    <name evidence="1" type="ORF">WLYaV_gp1</name>
</gene>
<organism evidence="1">
    <name type="scientific">Wheat leaf yellowing-associated virus</name>
    <dbReference type="NCBI Taxonomy" id="2019445"/>
    <lineage>
        <taxon>Viruses</taxon>
        <taxon>Riboviria</taxon>
        <taxon>Orthornavirae</taxon>
        <taxon>Pisuviricota</taxon>
        <taxon>Pisoniviricetes</taxon>
        <taxon>Sobelivirales</taxon>
        <taxon>Solemoviridae</taxon>
        <taxon>Polerovirus</taxon>
        <taxon>Polerovirus WLYAV</taxon>
    </lineage>
</organism>
<keyword evidence="2" id="KW-1185">Reference proteome</keyword>
<reference evidence="1" key="1">
    <citation type="submission" date="2017-02" db="EMBL/GenBank/DDBJ databases">
        <title>Identification, characterization and full-length sequence analysis of a novel polerovirus infecting winter wheat by small RNA sequencing.</title>
        <authorList>
            <person name="Zhang P."/>
            <person name="Wang X."/>
            <person name="Massart S."/>
        </authorList>
    </citation>
    <scope>NUCLEOTIDE SEQUENCE [LARGE SCALE GENOMIC DNA]</scope>
    <source>
        <strain evidence="1">JN-U3</strain>
        <strain evidence="1">Leaf</strain>
    </source>
</reference>
<proteinExistence type="predicted"/>
<accession>A0A220T7M9</accession>
<dbReference type="Pfam" id="PF11252">
    <property type="entry name" value="DUF3051"/>
    <property type="match status" value="1"/>
</dbReference>
<evidence type="ECO:0000313" key="1">
    <source>
        <dbReference type="EMBL" id="ASK51769.1"/>
    </source>
</evidence>
<dbReference type="Proteomes" id="UP000217288">
    <property type="component" value="Segment"/>
</dbReference>
<dbReference type="InterPro" id="IPR021411">
    <property type="entry name" value="SCYLV_Orf0"/>
</dbReference>
<evidence type="ECO:0000313" key="2">
    <source>
        <dbReference type="Proteomes" id="UP000217288"/>
    </source>
</evidence>
<sequence length="272" mass="31390">MLNAEITAEGFVFTGPATSAPATHEDVEHFLVTYRRSLFLWIHECSPFDTIRVIHKYGSFHKWGLAVRAYLCAFIPIILLPGTTINAELISADGIFRKSIYVWLARFKQHYRIASRRGRCLIYHKQPDGSFESNLWRAVWAPELQSVERFKRITERGLESFKTALNLDILPLERVHKIICGKPALDDDQVISILSWYDDILDGYDSEDNPVETRAGMRLFGCGFYNDLLDVEKDLLIHSFMVGWSSTHSPFYDNTLVGQTADQIRIWGEQWR</sequence>
<name>A0A220T7M9_9VIRU</name>
<dbReference type="EMBL" id="KY605226">
    <property type="protein sequence ID" value="ASK51769.1"/>
    <property type="molecule type" value="Genomic_RNA"/>
</dbReference>